<gene>
    <name evidence="2" type="ORF">FHS27_003984</name>
</gene>
<evidence type="ECO:0000256" key="1">
    <source>
        <dbReference type="SAM" id="SignalP"/>
    </source>
</evidence>
<comment type="caution">
    <text evidence="2">The sequence shown here is derived from an EMBL/GenBank/DDBJ whole genome shotgun (WGS) entry which is preliminary data.</text>
</comment>
<name>A0A7W5E2K3_9BACT</name>
<proteinExistence type="predicted"/>
<evidence type="ECO:0000313" key="2">
    <source>
        <dbReference type="EMBL" id="MBB3208157.1"/>
    </source>
</evidence>
<evidence type="ECO:0008006" key="4">
    <source>
        <dbReference type="Google" id="ProtNLM"/>
    </source>
</evidence>
<dbReference type="AlphaFoldDB" id="A0A7W5E2K3"/>
<dbReference type="Proteomes" id="UP000536179">
    <property type="component" value="Unassembled WGS sequence"/>
</dbReference>
<reference evidence="2 3" key="1">
    <citation type="submission" date="2020-08" db="EMBL/GenBank/DDBJ databases">
        <title>Genomic Encyclopedia of Type Strains, Phase III (KMG-III): the genomes of soil and plant-associated and newly described type strains.</title>
        <authorList>
            <person name="Whitman W."/>
        </authorList>
    </citation>
    <scope>NUCLEOTIDE SEQUENCE [LARGE SCALE GENOMIC DNA]</scope>
    <source>
        <strain evidence="2 3">CECT 8075</strain>
    </source>
</reference>
<feature type="chain" id="PRO_5031489306" description="Secreted protein" evidence="1">
    <location>
        <begin position="22"/>
        <end position="59"/>
    </location>
</feature>
<feature type="signal peptide" evidence="1">
    <location>
        <begin position="1"/>
        <end position="21"/>
    </location>
</feature>
<keyword evidence="3" id="KW-1185">Reference proteome</keyword>
<evidence type="ECO:0000313" key="3">
    <source>
        <dbReference type="Proteomes" id="UP000536179"/>
    </source>
</evidence>
<sequence length="59" mass="6021">MKKLSALGCLLLLSICLTPMAIVGCGADSGSKVVKPDMSAEEIQAKADAKADADEVDPT</sequence>
<organism evidence="2 3">
    <name type="scientific">Aporhodopirellula rubra</name>
    <dbReference type="NCBI Taxonomy" id="980271"/>
    <lineage>
        <taxon>Bacteria</taxon>
        <taxon>Pseudomonadati</taxon>
        <taxon>Planctomycetota</taxon>
        <taxon>Planctomycetia</taxon>
        <taxon>Pirellulales</taxon>
        <taxon>Pirellulaceae</taxon>
        <taxon>Aporhodopirellula</taxon>
    </lineage>
</organism>
<protein>
    <recommendedName>
        <fullName evidence="4">Secreted protein</fullName>
    </recommendedName>
</protein>
<dbReference type="RefSeq" id="WP_184306397.1">
    <property type="nucleotide sequence ID" value="NZ_JACHXU010000014.1"/>
</dbReference>
<dbReference type="PROSITE" id="PS51257">
    <property type="entry name" value="PROKAR_LIPOPROTEIN"/>
    <property type="match status" value="1"/>
</dbReference>
<accession>A0A7W5E2K3</accession>
<dbReference type="EMBL" id="JACHXU010000014">
    <property type="protein sequence ID" value="MBB3208157.1"/>
    <property type="molecule type" value="Genomic_DNA"/>
</dbReference>
<keyword evidence="1" id="KW-0732">Signal</keyword>